<accession>A0A6P2BWR6</accession>
<dbReference type="InterPro" id="IPR000572">
    <property type="entry name" value="OxRdtase_Mopterin-bd_dom"/>
</dbReference>
<keyword evidence="4" id="KW-1185">Reference proteome</keyword>
<gene>
    <name evidence="3" type="ORF">EAS64_24470</name>
</gene>
<protein>
    <submittedName>
        <fullName evidence="3">Oxidoreductase</fullName>
    </submittedName>
</protein>
<evidence type="ECO:0000313" key="3">
    <source>
        <dbReference type="EMBL" id="TVZ03532.1"/>
    </source>
</evidence>
<organism evidence="3 4">
    <name type="scientific">Trebonia kvetii</name>
    <dbReference type="NCBI Taxonomy" id="2480626"/>
    <lineage>
        <taxon>Bacteria</taxon>
        <taxon>Bacillati</taxon>
        <taxon>Actinomycetota</taxon>
        <taxon>Actinomycetes</taxon>
        <taxon>Streptosporangiales</taxon>
        <taxon>Treboniaceae</taxon>
        <taxon>Trebonia</taxon>
    </lineage>
</organism>
<dbReference type="AlphaFoldDB" id="A0A6P2BWR6"/>
<dbReference type="Gene3D" id="3.90.420.10">
    <property type="entry name" value="Oxidoreductase, molybdopterin-binding domain"/>
    <property type="match status" value="1"/>
</dbReference>
<evidence type="ECO:0000259" key="2">
    <source>
        <dbReference type="Pfam" id="PF00174"/>
    </source>
</evidence>
<dbReference type="EMBL" id="RPFW01000004">
    <property type="protein sequence ID" value="TVZ03532.1"/>
    <property type="molecule type" value="Genomic_DNA"/>
</dbReference>
<reference evidence="3 4" key="1">
    <citation type="submission" date="2018-11" db="EMBL/GenBank/DDBJ databases">
        <title>Trebonia kvetii gen.nov., sp.nov., a novel acidophilic actinobacterium, and proposal of the new actinobacterial family Treboniaceae fam. nov.</title>
        <authorList>
            <person name="Rapoport D."/>
            <person name="Sagova-Mareckova M."/>
            <person name="Sedlacek I."/>
            <person name="Provaznik J."/>
            <person name="Kralova S."/>
            <person name="Pavlinic D."/>
            <person name="Benes V."/>
            <person name="Kopecky J."/>
        </authorList>
    </citation>
    <scope>NUCLEOTIDE SEQUENCE [LARGE SCALE GENOMIC DNA]</scope>
    <source>
        <strain evidence="3 4">15Tr583</strain>
    </source>
</reference>
<dbReference type="Pfam" id="PF00174">
    <property type="entry name" value="Oxidored_molyb"/>
    <property type="match status" value="1"/>
</dbReference>
<dbReference type="Proteomes" id="UP000460272">
    <property type="component" value="Unassembled WGS sequence"/>
</dbReference>
<evidence type="ECO:0000313" key="4">
    <source>
        <dbReference type="Proteomes" id="UP000460272"/>
    </source>
</evidence>
<sequence length="242" mass="26007">MNGRDRSDVGKSDDAPPNPAGAPVGRRLILGLLGLGALGTLTGQRVQNTLAQVIGPVADHDPTGLLSLIPLGDTFRYYSVTGSVREETADNYRLNVSGLVDHPATYSIPDLKALPQTSLIQDFQCVTGWHVPGVHWVGVQLSVLLEKAAPAKQARAVRFTSFDGTYTESLTLAEARRPDVMVALEMLGASVTHDHGGPVRMYAGSMYGYKSTKWLSGIELAETETPGYWETRGYAIDGIIRG</sequence>
<dbReference type="InterPro" id="IPR036374">
    <property type="entry name" value="OxRdtase_Mopterin-bd_sf"/>
</dbReference>
<feature type="domain" description="Oxidoreductase molybdopterin-binding" evidence="2">
    <location>
        <begin position="83"/>
        <end position="229"/>
    </location>
</feature>
<feature type="region of interest" description="Disordered" evidence="1">
    <location>
        <begin position="1"/>
        <end position="22"/>
    </location>
</feature>
<comment type="caution">
    <text evidence="3">The sequence shown here is derived from an EMBL/GenBank/DDBJ whole genome shotgun (WGS) entry which is preliminary data.</text>
</comment>
<dbReference type="PANTHER" id="PTHR43032">
    <property type="entry name" value="PROTEIN-METHIONINE-SULFOXIDE REDUCTASE"/>
    <property type="match status" value="1"/>
</dbReference>
<feature type="compositionally biased region" description="Basic and acidic residues" evidence="1">
    <location>
        <begin position="1"/>
        <end position="14"/>
    </location>
</feature>
<dbReference type="OrthoDB" id="9795587at2"/>
<proteinExistence type="predicted"/>
<name>A0A6P2BWR6_9ACTN</name>
<dbReference type="SUPFAM" id="SSF56524">
    <property type="entry name" value="Oxidoreductase molybdopterin-binding domain"/>
    <property type="match status" value="1"/>
</dbReference>
<evidence type="ECO:0000256" key="1">
    <source>
        <dbReference type="SAM" id="MobiDB-lite"/>
    </source>
</evidence>
<dbReference type="RefSeq" id="WP_145856393.1">
    <property type="nucleotide sequence ID" value="NZ_RPFW01000004.1"/>
</dbReference>